<feature type="domain" description="Major facilitator superfamily (MFS) profile" evidence="9">
    <location>
        <begin position="48"/>
        <end position="316"/>
    </location>
</feature>
<evidence type="ECO:0000256" key="2">
    <source>
        <dbReference type="ARBA" id="ARBA00022448"/>
    </source>
</evidence>
<dbReference type="AlphaFoldDB" id="A0A7W7F625"/>
<dbReference type="SUPFAM" id="SSF103473">
    <property type="entry name" value="MFS general substrate transporter"/>
    <property type="match status" value="1"/>
</dbReference>
<keyword evidence="3" id="KW-1003">Cell membrane</keyword>
<dbReference type="InterPro" id="IPR018456">
    <property type="entry name" value="PTR2_symporter_CS"/>
</dbReference>
<proteinExistence type="predicted"/>
<protein>
    <submittedName>
        <fullName evidence="10">Amino acid/peptide:H+ symporter</fullName>
    </submittedName>
</protein>
<dbReference type="PROSITE" id="PS50850">
    <property type="entry name" value="MFS"/>
    <property type="match status" value="1"/>
</dbReference>
<feature type="transmembrane region" description="Helical" evidence="8">
    <location>
        <begin position="41"/>
        <end position="59"/>
    </location>
</feature>
<dbReference type="PROSITE" id="PS01022">
    <property type="entry name" value="PTR2_1"/>
    <property type="match status" value="1"/>
</dbReference>
<accession>A0A7W7F625</accession>
<dbReference type="NCBIfam" id="TIGR00924">
    <property type="entry name" value="yjdL_sub1_fam"/>
    <property type="match status" value="1"/>
</dbReference>
<dbReference type="EMBL" id="JACHNZ010000014">
    <property type="protein sequence ID" value="MBB4631941.1"/>
    <property type="molecule type" value="Genomic_DNA"/>
</dbReference>
<evidence type="ECO:0000313" key="10">
    <source>
        <dbReference type="EMBL" id="MBB4631941.1"/>
    </source>
</evidence>
<dbReference type="InterPro" id="IPR000109">
    <property type="entry name" value="POT_fam"/>
</dbReference>
<evidence type="ECO:0000313" key="11">
    <source>
        <dbReference type="Proteomes" id="UP000566324"/>
    </source>
</evidence>
<gene>
    <name evidence="10" type="ORF">GGQ98_001557</name>
</gene>
<keyword evidence="5" id="KW-0653">Protein transport</keyword>
<feature type="transmembrane region" description="Helical" evidence="8">
    <location>
        <begin position="211"/>
        <end position="232"/>
    </location>
</feature>
<dbReference type="PANTHER" id="PTHR23517:SF15">
    <property type="entry name" value="PROTON-DEPENDENT OLIGOPEPTIDE FAMILY TRANSPORT PROTEIN"/>
    <property type="match status" value="1"/>
</dbReference>
<dbReference type="GO" id="GO:0005886">
    <property type="term" value="C:plasma membrane"/>
    <property type="evidence" value="ECO:0007669"/>
    <property type="project" value="UniProtKB-SubCell"/>
</dbReference>
<keyword evidence="5" id="KW-0571">Peptide transport</keyword>
<evidence type="ECO:0000259" key="9">
    <source>
        <dbReference type="PROSITE" id="PS50850"/>
    </source>
</evidence>
<comment type="caution">
    <text evidence="10">The sequence shown here is derived from an EMBL/GenBank/DDBJ whole genome shotgun (WGS) entry which is preliminary data.</text>
</comment>
<evidence type="ECO:0000256" key="6">
    <source>
        <dbReference type="ARBA" id="ARBA00022989"/>
    </source>
</evidence>
<feature type="transmembrane region" description="Helical" evidence="8">
    <location>
        <begin position="16"/>
        <end position="34"/>
    </location>
</feature>
<dbReference type="Pfam" id="PF00854">
    <property type="entry name" value="PTR2"/>
    <property type="match status" value="1"/>
</dbReference>
<dbReference type="InterPro" id="IPR050171">
    <property type="entry name" value="MFS_Transporters"/>
</dbReference>
<keyword evidence="11" id="KW-1185">Reference proteome</keyword>
<feature type="transmembrane region" description="Helical" evidence="8">
    <location>
        <begin position="292"/>
        <end position="315"/>
    </location>
</feature>
<evidence type="ECO:0000256" key="3">
    <source>
        <dbReference type="ARBA" id="ARBA00022475"/>
    </source>
</evidence>
<feature type="transmembrane region" description="Helical" evidence="8">
    <location>
        <begin position="94"/>
        <end position="112"/>
    </location>
</feature>
<dbReference type="Gene3D" id="1.20.1250.20">
    <property type="entry name" value="MFS general substrate transporter like domains"/>
    <property type="match status" value="2"/>
</dbReference>
<dbReference type="RefSeq" id="WP_184067526.1">
    <property type="nucleotide sequence ID" value="NZ_JACHNZ010000014.1"/>
</dbReference>
<dbReference type="Proteomes" id="UP000566324">
    <property type="component" value="Unassembled WGS sequence"/>
</dbReference>
<dbReference type="GO" id="GO:1904680">
    <property type="term" value="F:peptide transmembrane transporter activity"/>
    <property type="evidence" value="ECO:0007669"/>
    <property type="project" value="InterPro"/>
</dbReference>
<dbReference type="PANTHER" id="PTHR23517">
    <property type="entry name" value="RESISTANCE PROTEIN MDTM, PUTATIVE-RELATED-RELATED"/>
    <property type="match status" value="1"/>
</dbReference>
<keyword evidence="7 8" id="KW-0472">Membrane</keyword>
<feature type="transmembrane region" description="Helical" evidence="8">
    <location>
        <begin position="180"/>
        <end position="205"/>
    </location>
</feature>
<evidence type="ECO:0000256" key="7">
    <source>
        <dbReference type="ARBA" id="ARBA00023136"/>
    </source>
</evidence>
<dbReference type="GO" id="GO:0006857">
    <property type="term" value="P:oligopeptide transport"/>
    <property type="evidence" value="ECO:0007669"/>
    <property type="project" value="InterPro"/>
</dbReference>
<dbReference type="InterPro" id="IPR005279">
    <property type="entry name" value="Dipep/tripep_permease"/>
</dbReference>
<evidence type="ECO:0000256" key="4">
    <source>
        <dbReference type="ARBA" id="ARBA00022692"/>
    </source>
</evidence>
<dbReference type="InterPro" id="IPR020846">
    <property type="entry name" value="MFS_dom"/>
</dbReference>
<organism evidence="10 11">
    <name type="scientific">Sphingosinicella soli</name>
    <dbReference type="NCBI Taxonomy" id="333708"/>
    <lineage>
        <taxon>Bacteria</taxon>
        <taxon>Pseudomonadati</taxon>
        <taxon>Pseudomonadota</taxon>
        <taxon>Alphaproteobacteria</taxon>
        <taxon>Sphingomonadales</taxon>
        <taxon>Sphingosinicellaceae</taxon>
        <taxon>Sphingosinicella</taxon>
    </lineage>
</organism>
<reference evidence="10 11" key="1">
    <citation type="submission" date="2020-08" db="EMBL/GenBank/DDBJ databases">
        <title>Genomic Encyclopedia of Type Strains, Phase IV (KMG-IV): sequencing the most valuable type-strain genomes for metagenomic binning, comparative biology and taxonomic classification.</title>
        <authorList>
            <person name="Goeker M."/>
        </authorList>
    </citation>
    <scope>NUCLEOTIDE SEQUENCE [LARGE SCALE GENOMIC DNA]</scope>
    <source>
        <strain evidence="10 11">DSM 17328</strain>
    </source>
</reference>
<sequence>MKSADPPASALNVEPYRGTSLFLGHPTGLAFLAFTEAWERFSFYGMSSLLLLYMIQYLLTPDVAANVHGLAAVRAGVEALAGPLSNQAFASQLLGLYTALVYFTPILGGLLADRWIGRRAAVVAGAAMMAGGHFLMAFDASFILALTLMIVGTGCLKGNISSQIGLLYNQDDESRRTRAFTIFSAAINFGALTGPIACGILAQVYGWHAGFGAASVLMVVALATYLAGWRHLPTEPGRGSETKRQASLKVGDWRTIAALTAIMLITMFPIAAYYQEFNAGLLFIEHSVDRKLWGFTVPTATFVALDGFFCILLVLT</sequence>
<feature type="transmembrane region" description="Helical" evidence="8">
    <location>
        <begin position="119"/>
        <end position="136"/>
    </location>
</feature>
<evidence type="ECO:0000256" key="8">
    <source>
        <dbReference type="SAM" id="Phobius"/>
    </source>
</evidence>
<evidence type="ECO:0000256" key="1">
    <source>
        <dbReference type="ARBA" id="ARBA00004651"/>
    </source>
</evidence>
<keyword evidence="2" id="KW-0813">Transport</keyword>
<keyword evidence="4 8" id="KW-0812">Transmembrane</keyword>
<keyword evidence="6 8" id="KW-1133">Transmembrane helix</keyword>
<feature type="transmembrane region" description="Helical" evidence="8">
    <location>
        <begin position="253"/>
        <end position="272"/>
    </location>
</feature>
<name>A0A7W7F625_9SPHN</name>
<evidence type="ECO:0000256" key="5">
    <source>
        <dbReference type="ARBA" id="ARBA00022856"/>
    </source>
</evidence>
<comment type="subcellular location">
    <subcellularLocation>
        <location evidence="1">Cell membrane</location>
        <topology evidence="1">Multi-pass membrane protein</topology>
    </subcellularLocation>
</comment>
<feature type="transmembrane region" description="Helical" evidence="8">
    <location>
        <begin position="142"/>
        <end position="160"/>
    </location>
</feature>
<dbReference type="InterPro" id="IPR036259">
    <property type="entry name" value="MFS_trans_sf"/>
</dbReference>